<comment type="caution">
    <text evidence="1">The sequence shown here is derived from an EMBL/GenBank/DDBJ whole genome shotgun (WGS) entry which is preliminary data.</text>
</comment>
<evidence type="ECO:0000313" key="1">
    <source>
        <dbReference type="EMBL" id="PJC01070.1"/>
    </source>
</evidence>
<proteinExistence type="predicted"/>
<name>A0A2M8DQ59_9BACT</name>
<gene>
    <name evidence="1" type="ORF">CO073_04425</name>
</gene>
<reference evidence="2" key="1">
    <citation type="submission" date="2017-09" db="EMBL/GenBank/DDBJ databases">
        <title>Depth-based differentiation of microbial function through sediment-hosted aquifers and enrichment of novel symbionts in the deep terrestrial subsurface.</title>
        <authorList>
            <person name="Probst A.J."/>
            <person name="Ladd B."/>
            <person name="Jarett J.K."/>
            <person name="Geller-Mcgrath D.E."/>
            <person name="Sieber C.M.K."/>
            <person name="Emerson J.B."/>
            <person name="Anantharaman K."/>
            <person name="Thomas B.C."/>
            <person name="Malmstrom R."/>
            <person name="Stieglmeier M."/>
            <person name="Klingl A."/>
            <person name="Woyke T."/>
            <person name="Ryan C.M."/>
            <person name="Banfield J.F."/>
        </authorList>
    </citation>
    <scope>NUCLEOTIDE SEQUENCE [LARGE SCALE GENOMIC DNA]</scope>
</reference>
<dbReference type="AlphaFoldDB" id="A0A2M8DQ59"/>
<evidence type="ECO:0000313" key="2">
    <source>
        <dbReference type="Proteomes" id="UP000230136"/>
    </source>
</evidence>
<dbReference type="EMBL" id="PFSY01000204">
    <property type="protein sequence ID" value="PJC01070.1"/>
    <property type="molecule type" value="Genomic_DNA"/>
</dbReference>
<sequence>MRNEQIDYKALFEQEQQKKREAALEDFNFEIDLQAYVDKAFPVDKHEMLTTVHDKYATALETRNIESLTRLQSHIKNRINYLGEKSKDSEEDMKYLLKLKLIEEELIKIISALETKE</sequence>
<accession>A0A2M8DQ59</accession>
<dbReference type="Proteomes" id="UP000230136">
    <property type="component" value="Unassembled WGS sequence"/>
</dbReference>
<organism evidence="1 2">
    <name type="scientific">Candidatus Komeilibacteria bacterium CG_4_9_14_0_8_um_filter_36_9</name>
    <dbReference type="NCBI Taxonomy" id="1974473"/>
    <lineage>
        <taxon>Bacteria</taxon>
        <taxon>Candidatus Komeiliibacteriota</taxon>
    </lineage>
</organism>
<protein>
    <submittedName>
        <fullName evidence="1">Uncharacterized protein</fullName>
    </submittedName>
</protein>